<organism evidence="2 3">
    <name type="scientific">Primorskyibacter flagellatus</name>
    <dbReference type="NCBI Taxonomy" id="1387277"/>
    <lineage>
        <taxon>Bacteria</taxon>
        <taxon>Pseudomonadati</taxon>
        <taxon>Pseudomonadota</taxon>
        <taxon>Alphaproteobacteria</taxon>
        <taxon>Rhodobacterales</taxon>
        <taxon>Roseobacteraceae</taxon>
        <taxon>Primorskyibacter</taxon>
    </lineage>
</organism>
<accession>A0A1W2DU15</accession>
<proteinExistence type="predicted"/>
<dbReference type="STRING" id="1387277.SAMN06295998_11811"/>
<dbReference type="SMART" id="SM00943">
    <property type="entry name" value="Prim-Pol"/>
    <property type="match status" value="1"/>
</dbReference>
<feature type="domain" description="DNA primase/polymerase bifunctional N-terminal" evidence="1">
    <location>
        <begin position="17"/>
        <end position="163"/>
    </location>
</feature>
<sequence length="380" mass="41215">MTALRVSSLPDVIRNEVARLKGAGFPLLPLGGADGKVPLLRAWAGPGLTLSQILAPMHRTGSQVYGVRLDGLAVIDCDDDDADLVAQMEARFGRSPVHVTTPRGRHLYYRAAGTMPNLRGEGLPVDIKTGACSYVVGPLSQRPDGGVYGAVKGLLGKDALPLIRGAVTAKTAPIPTGHRHVEMVKEAVRMVEFVNDANELQANLTGIRDDWCEDPATMPDSELHDIAGWAWKCRLENRVYRGRDSAFPMQRLALDALRGLPNGADAIALLALLVDQHGHSPGKHFPLDFDAMRAAGLLNLSKPRLRAARRSLEDAGLLRLAGKHRAGSRPQTFVLTRMRPNLADADIPLLRSRVVRKKAGEGSKITYDARFQTYKSDGET</sequence>
<gene>
    <name evidence="2" type="ORF">SAMN06295998_11811</name>
</gene>
<dbReference type="EMBL" id="FWYD01000018">
    <property type="protein sequence ID" value="SMD00949.1"/>
    <property type="molecule type" value="Genomic_DNA"/>
</dbReference>
<protein>
    <submittedName>
        <fullName evidence="2">Bifunctional DNA primase/polymerase, N-terminal</fullName>
    </submittedName>
</protein>
<dbReference type="SUPFAM" id="SSF56747">
    <property type="entry name" value="Prim-pol domain"/>
    <property type="match status" value="1"/>
</dbReference>
<dbReference type="InterPro" id="IPR015330">
    <property type="entry name" value="DNA_primase/pol_bifunc_N"/>
</dbReference>
<dbReference type="Pfam" id="PF09250">
    <property type="entry name" value="Prim-Pol"/>
    <property type="match status" value="1"/>
</dbReference>
<evidence type="ECO:0000259" key="1">
    <source>
        <dbReference type="SMART" id="SM00943"/>
    </source>
</evidence>
<dbReference type="Proteomes" id="UP000192330">
    <property type="component" value="Unassembled WGS sequence"/>
</dbReference>
<dbReference type="OrthoDB" id="7835871at2"/>
<dbReference type="RefSeq" id="WP_084354008.1">
    <property type="nucleotide sequence ID" value="NZ_FWYD01000018.1"/>
</dbReference>
<reference evidence="2 3" key="1">
    <citation type="submission" date="2017-04" db="EMBL/GenBank/DDBJ databases">
        <authorList>
            <person name="Afonso C.L."/>
            <person name="Miller P.J."/>
            <person name="Scott M.A."/>
            <person name="Spackman E."/>
            <person name="Goraichik I."/>
            <person name="Dimitrov K.M."/>
            <person name="Suarez D.L."/>
            <person name="Swayne D.E."/>
        </authorList>
    </citation>
    <scope>NUCLEOTIDE SEQUENCE [LARGE SCALE GENOMIC DNA]</scope>
    <source>
        <strain evidence="2 3">CGMCC 1.12644</strain>
    </source>
</reference>
<keyword evidence="3" id="KW-1185">Reference proteome</keyword>
<dbReference type="AlphaFoldDB" id="A0A1W2DU15"/>
<name>A0A1W2DU15_9RHOB</name>
<evidence type="ECO:0000313" key="2">
    <source>
        <dbReference type="EMBL" id="SMD00949.1"/>
    </source>
</evidence>
<evidence type="ECO:0000313" key="3">
    <source>
        <dbReference type="Proteomes" id="UP000192330"/>
    </source>
</evidence>